<proteinExistence type="predicted"/>
<feature type="compositionally biased region" description="Polar residues" evidence="1">
    <location>
        <begin position="37"/>
        <end position="50"/>
    </location>
</feature>
<accession>A0A1H3TLG6</accession>
<feature type="region of interest" description="Disordered" evidence="1">
    <location>
        <begin position="1"/>
        <end position="66"/>
    </location>
</feature>
<evidence type="ECO:0000256" key="1">
    <source>
        <dbReference type="SAM" id="MobiDB-lite"/>
    </source>
</evidence>
<reference evidence="3" key="1">
    <citation type="submission" date="2016-10" db="EMBL/GenBank/DDBJ databases">
        <authorList>
            <person name="Varghese N."/>
            <person name="Submissions S."/>
        </authorList>
    </citation>
    <scope>NUCLEOTIDE SEQUENCE [LARGE SCALE GENOMIC DNA]</scope>
    <source>
        <strain evidence="3">CGMCC 4.3530</strain>
    </source>
</reference>
<dbReference type="AlphaFoldDB" id="A0A1H3TLG6"/>
<feature type="compositionally biased region" description="Basic and acidic residues" evidence="1">
    <location>
        <begin position="8"/>
        <end position="18"/>
    </location>
</feature>
<evidence type="ECO:0000313" key="3">
    <source>
        <dbReference type="Proteomes" id="UP000199529"/>
    </source>
</evidence>
<dbReference type="Proteomes" id="UP000199529">
    <property type="component" value="Unassembled WGS sequence"/>
</dbReference>
<dbReference type="EMBL" id="FNOK01000086">
    <property type="protein sequence ID" value="SDZ50718.1"/>
    <property type="molecule type" value="Genomic_DNA"/>
</dbReference>
<name>A0A1H3TLG6_9PSEU</name>
<gene>
    <name evidence="2" type="ORF">SAMN05216215_108610</name>
</gene>
<protein>
    <submittedName>
        <fullName evidence="2">Uncharacterized protein</fullName>
    </submittedName>
</protein>
<evidence type="ECO:0000313" key="2">
    <source>
        <dbReference type="EMBL" id="SDZ50718.1"/>
    </source>
</evidence>
<organism evidence="2 3">
    <name type="scientific">Saccharopolyspora shandongensis</name>
    <dbReference type="NCBI Taxonomy" id="418495"/>
    <lineage>
        <taxon>Bacteria</taxon>
        <taxon>Bacillati</taxon>
        <taxon>Actinomycetota</taxon>
        <taxon>Actinomycetes</taxon>
        <taxon>Pseudonocardiales</taxon>
        <taxon>Pseudonocardiaceae</taxon>
        <taxon>Saccharopolyspora</taxon>
    </lineage>
</organism>
<keyword evidence="3" id="KW-1185">Reference proteome</keyword>
<sequence>MAAPSEVGEVHAAPHEQEMAQMPVGTLSAAAFDPSAYETNTAKSSRSGSPPSLPAARHHSAVAAVQ</sequence>
<dbReference type="RefSeq" id="WP_143061327.1">
    <property type="nucleotide sequence ID" value="NZ_FNOK01000086.1"/>
</dbReference>